<proteinExistence type="predicted"/>
<sequence>MRSARLAKHLQERDLLTELAGDRAAEVVVGVGRDPEDARHSCIVLYVPPEFDRPIPQWVTVAGERVRVVARERGGRLLAYAR</sequence>
<name>D7CWJ2_TRURR</name>
<organism evidence="1 2">
    <name type="scientific">Truepera radiovictrix (strain DSM 17093 / CIP 108686 / LMG 22925 / RQ-24)</name>
    <dbReference type="NCBI Taxonomy" id="649638"/>
    <lineage>
        <taxon>Bacteria</taxon>
        <taxon>Thermotogati</taxon>
        <taxon>Deinococcota</taxon>
        <taxon>Deinococci</taxon>
        <taxon>Trueperales</taxon>
        <taxon>Trueperaceae</taxon>
        <taxon>Truepera</taxon>
    </lineage>
</organism>
<evidence type="ECO:0000313" key="1">
    <source>
        <dbReference type="EMBL" id="ADI14391.1"/>
    </source>
</evidence>
<reference evidence="1 2" key="2">
    <citation type="journal article" date="2011" name="Stand. Genomic Sci.">
        <title>Complete genome sequence of Truepera radiovictrix type strain (RQ-24).</title>
        <authorList>
            <person name="Ivanova N."/>
            <person name="Rohde C."/>
            <person name="Munk C."/>
            <person name="Nolan M."/>
            <person name="Lucas S."/>
            <person name="Del Rio T.G."/>
            <person name="Tice H."/>
            <person name="Deshpande S."/>
            <person name="Cheng J.F."/>
            <person name="Tapia R."/>
            <person name="Han C."/>
            <person name="Goodwin L."/>
            <person name="Pitluck S."/>
            <person name="Liolios K."/>
            <person name="Mavromatis K."/>
            <person name="Mikhailova N."/>
            <person name="Pati A."/>
            <person name="Chen A."/>
            <person name="Palaniappan K."/>
            <person name="Land M."/>
            <person name="Hauser L."/>
            <person name="Chang Y.J."/>
            <person name="Jeffries C.D."/>
            <person name="Brambilla E."/>
            <person name="Rohde M."/>
            <person name="Goker M."/>
            <person name="Tindall B.J."/>
            <person name="Woyke T."/>
            <person name="Bristow J."/>
            <person name="Eisen J.A."/>
            <person name="Markowitz V."/>
            <person name="Hugenholtz P."/>
            <person name="Kyrpides N.C."/>
            <person name="Klenk H.P."/>
            <person name="Lapidus A."/>
        </authorList>
    </citation>
    <scope>NUCLEOTIDE SEQUENCE [LARGE SCALE GENOMIC DNA]</scope>
    <source>
        <strain evidence="2">DSM 17093 / CIP 108686 / LMG 22925 / RQ-24</strain>
    </source>
</reference>
<gene>
    <name evidence="1" type="ordered locus">Trad_1268</name>
</gene>
<dbReference type="EMBL" id="CP002049">
    <property type="protein sequence ID" value="ADI14391.1"/>
    <property type="molecule type" value="Genomic_DNA"/>
</dbReference>
<dbReference type="HOGENOM" id="CLU_2557309_0_0_0"/>
<dbReference type="STRING" id="649638.Trad_1268"/>
<evidence type="ECO:0000313" key="2">
    <source>
        <dbReference type="Proteomes" id="UP000000379"/>
    </source>
</evidence>
<protein>
    <submittedName>
        <fullName evidence="1">Uncharacterized protein</fullName>
    </submittedName>
</protein>
<dbReference type="KEGG" id="tra:Trad_1268"/>
<dbReference type="RefSeq" id="WP_013177761.1">
    <property type="nucleotide sequence ID" value="NC_014221.1"/>
</dbReference>
<reference evidence="2" key="1">
    <citation type="submission" date="2010-05" db="EMBL/GenBank/DDBJ databases">
        <title>The complete genome of Truepera radiovictris DSM 17093.</title>
        <authorList>
            <consortium name="US DOE Joint Genome Institute (JGI-PGF)"/>
            <person name="Lucas S."/>
            <person name="Copeland A."/>
            <person name="Lapidus A."/>
            <person name="Glavina del Rio T."/>
            <person name="Dalin E."/>
            <person name="Tice H."/>
            <person name="Bruce D."/>
            <person name="Goodwin L."/>
            <person name="Pitluck S."/>
            <person name="Kyrpides N."/>
            <person name="Mavromatis K."/>
            <person name="Ovchinnikova G."/>
            <person name="Munk A.C."/>
            <person name="Detter J.C."/>
            <person name="Han C."/>
            <person name="Tapia R."/>
            <person name="Land M."/>
            <person name="Hauser L."/>
            <person name="Markowitz V."/>
            <person name="Cheng J.-F."/>
            <person name="Hugenholtz P."/>
            <person name="Woyke T."/>
            <person name="Wu D."/>
            <person name="Tindall B."/>
            <person name="Pomrenke H.G."/>
            <person name="Brambilla E."/>
            <person name="Klenk H.-P."/>
            <person name="Eisen J.A."/>
        </authorList>
    </citation>
    <scope>NUCLEOTIDE SEQUENCE [LARGE SCALE GENOMIC DNA]</scope>
    <source>
        <strain evidence="2">DSM 17093 / CIP 108686 / LMG 22925 / RQ-24</strain>
    </source>
</reference>
<dbReference type="AlphaFoldDB" id="D7CWJ2"/>
<accession>D7CWJ2</accession>
<keyword evidence="2" id="KW-1185">Reference proteome</keyword>
<dbReference type="Proteomes" id="UP000000379">
    <property type="component" value="Chromosome"/>
</dbReference>